<dbReference type="AlphaFoldDB" id="A0A6J7C5V4"/>
<name>A0A6J7C5V4_9ZZZZ</name>
<sequence>MGRPTGDPARVRSGPGCSHWRSLTSGRWRVARGCTRACPGGRGGPLGGVHQCLARGRGGIGRGCPRVAHPPGTPRGPPARIGILGGGRPPPSPRPDGRAHLLPRAARCRRSPMGSYLGRRHLCDIARRHRRDLRRTYRHGGRDSATAMAGTIVRTAGRHRSGTDLATGFWHVPVARRRGVLHPGPLVGCCIARAHRQRDLCS</sequence>
<proteinExistence type="predicted"/>
<dbReference type="EMBL" id="CAFBIZ010000282">
    <property type="protein sequence ID" value="CAB4852571.1"/>
    <property type="molecule type" value="Genomic_DNA"/>
</dbReference>
<accession>A0A6J7C5V4</accession>
<reference evidence="1" key="1">
    <citation type="submission" date="2020-05" db="EMBL/GenBank/DDBJ databases">
        <authorList>
            <person name="Chiriac C."/>
            <person name="Salcher M."/>
            <person name="Ghai R."/>
            <person name="Kavagutti S V."/>
        </authorList>
    </citation>
    <scope>NUCLEOTIDE SEQUENCE</scope>
</reference>
<gene>
    <name evidence="1" type="ORF">UFOPK3268_01708</name>
</gene>
<evidence type="ECO:0000313" key="1">
    <source>
        <dbReference type="EMBL" id="CAB4852571.1"/>
    </source>
</evidence>
<protein>
    <submittedName>
        <fullName evidence="1">Unannotated protein</fullName>
    </submittedName>
</protein>
<organism evidence="1">
    <name type="scientific">freshwater metagenome</name>
    <dbReference type="NCBI Taxonomy" id="449393"/>
    <lineage>
        <taxon>unclassified sequences</taxon>
        <taxon>metagenomes</taxon>
        <taxon>ecological metagenomes</taxon>
    </lineage>
</organism>